<dbReference type="EMBL" id="SRLO01001310">
    <property type="protein sequence ID" value="TNN39087.1"/>
    <property type="molecule type" value="Genomic_DNA"/>
</dbReference>
<proteinExistence type="predicted"/>
<dbReference type="AlphaFoldDB" id="A0A4Z2FD21"/>
<accession>A0A4Z2FD21</accession>
<sequence length="132" mass="14946">MMPPVMATRDLRSFSLPPQVVHFIPMQATPRPATDTMMPTIIKARVQVLHEDHRARDAPPYTEEDQILTVELQDGVVDLTLELPAHDIHSPWYMATAVMMLSPMYADIFHCGRIVPMISPTMPSNDRKKPNS</sequence>
<gene>
    <name evidence="1" type="ORF">EYF80_050756</name>
</gene>
<keyword evidence="2" id="KW-1185">Reference proteome</keyword>
<organism evidence="1 2">
    <name type="scientific">Liparis tanakae</name>
    <name type="common">Tanaka's snailfish</name>
    <dbReference type="NCBI Taxonomy" id="230148"/>
    <lineage>
        <taxon>Eukaryota</taxon>
        <taxon>Metazoa</taxon>
        <taxon>Chordata</taxon>
        <taxon>Craniata</taxon>
        <taxon>Vertebrata</taxon>
        <taxon>Euteleostomi</taxon>
        <taxon>Actinopterygii</taxon>
        <taxon>Neopterygii</taxon>
        <taxon>Teleostei</taxon>
        <taxon>Neoteleostei</taxon>
        <taxon>Acanthomorphata</taxon>
        <taxon>Eupercaria</taxon>
        <taxon>Perciformes</taxon>
        <taxon>Cottioidei</taxon>
        <taxon>Cottales</taxon>
        <taxon>Liparidae</taxon>
        <taxon>Liparis</taxon>
    </lineage>
</organism>
<reference evidence="1 2" key="1">
    <citation type="submission" date="2019-03" db="EMBL/GenBank/DDBJ databases">
        <title>First draft genome of Liparis tanakae, snailfish: a comprehensive survey of snailfish specific genes.</title>
        <authorList>
            <person name="Kim W."/>
            <person name="Song I."/>
            <person name="Jeong J.-H."/>
            <person name="Kim D."/>
            <person name="Kim S."/>
            <person name="Ryu S."/>
            <person name="Song J.Y."/>
            <person name="Lee S.K."/>
        </authorList>
    </citation>
    <scope>NUCLEOTIDE SEQUENCE [LARGE SCALE GENOMIC DNA]</scope>
    <source>
        <tissue evidence="1">Muscle</tissue>
    </source>
</reference>
<evidence type="ECO:0000313" key="2">
    <source>
        <dbReference type="Proteomes" id="UP000314294"/>
    </source>
</evidence>
<name>A0A4Z2FD21_9TELE</name>
<dbReference type="Proteomes" id="UP000314294">
    <property type="component" value="Unassembled WGS sequence"/>
</dbReference>
<protein>
    <submittedName>
        <fullName evidence="1">Uncharacterized protein</fullName>
    </submittedName>
</protein>
<evidence type="ECO:0000313" key="1">
    <source>
        <dbReference type="EMBL" id="TNN39087.1"/>
    </source>
</evidence>
<comment type="caution">
    <text evidence="1">The sequence shown here is derived from an EMBL/GenBank/DDBJ whole genome shotgun (WGS) entry which is preliminary data.</text>
</comment>